<proteinExistence type="predicted"/>
<comment type="caution">
    <text evidence="2">The sequence shown here is derived from an EMBL/GenBank/DDBJ whole genome shotgun (WGS) entry which is preliminary data.</text>
</comment>
<gene>
    <name evidence="2" type="ORF">NCGR_LOCUS8231</name>
</gene>
<dbReference type="Proteomes" id="UP000604825">
    <property type="component" value="Unassembled WGS sequence"/>
</dbReference>
<feature type="region of interest" description="Disordered" evidence="1">
    <location>
        <begin position="1"/>
        <end position="20"/>
    </location>
</feature>
<dbReference type="EMBL" id="CAJGYO010000002">
    <property type="protein sequence ID" value="CAD6212441.1"/>
    <property type="molecule type" value="Genomic_DNA"/>
</dbReference>
<reference evidence="2" key="1">
    <citation type="submission" date="2020-10" db="EMBL/GenBank/DDBJ databases">
        <authorList>
            <person name="Han B."/>
            <person name="Lu T."/>
            <person name="Zhao Q."/>
            <person name="Huang X."/>
            <person name="Zhao Y."/>
        </authorList>
    </citation>
    <scope>NUCLEOTIDE SEQUENCE</scope>
</reference>
<name>A0A811MZ83_9POAL</name>
<evidence type="ECO:0000313" key="3">
    <source>
        <dbReference type="Proteomes" id="UP000604825"/>
    </source>
</evidence>
<organism evidence="2 3">
    <name type="scientific">Miscanthus lutarioriparius</name>
    <dbReference type="NCBI Taxonomy" id="422564"/>
    <lineage>
        <taxon>Eukaryota</taxon>
        <taxon>Viridiplantae</taxon>
        <taxon>Streptophyta</taxon>
        <taxon>Embryophyta</taxon>
        <taxon>Tracheophyta</taxon>
        <taxon>Spermatophyta</taxon>
        <taxon>Magnoliopsida</taxon>
        <taxon>Liliopsida</taxon>
        <taxon>Poales</taxon>
        <taxon>Poaceae</taxon>
        <taxon>PACMAD clade</taxon>
        <taxon>Panicoideae</taxon>
        <taxon>Andropogonodae</taxon>
        <taxon>Andropogoneae</taxon>
        <taxon>Saccharinae</taxon>
        <taxon>Miscanthus</taxon>
    </lineage>
</organism>
<protein>
    <submittedName>
        <fullName evidence="2">Uncharacterized protein</fullName>
    </submittedName>
</protein>
<dbReference type="AlphaFoldDB" id="A0A811MZ83"/>
<accession>A0A811MZ83</accession>
<sequence length="109" mass="11392">MAAETSRLDQSGGGGLPSNGVHDAPCIGVVGAPSIGLDVRRGPVSLPAAAVESFPNPPGGTPVPCGSWRAMHMLGAGSTMWICAYKSQEQRLLDLFDGFCLYKNKDEFV</sequence>
<keyword evidence="3" id="KW-1185">Reference proteome</keyword>
<evidence type="ECO:0000313" key="2">
    <source>
        <dbReference type="EMBL" id="CAD6212441.1"/>
    </source>
</evidence>
<evidence type="ECO:0000256" key="1">
    <source>
        <dbReference type="SAM" id="MobiDB-lite"/>
    </source>
</evidence>